<keyword evidence="6 11" id="KW-0456">Lyase</keyword>
<evidence type="ECO:0000256" key="8">
    <source>
        <dbReference type="ARBA" id="ARBA00035676"/>
    </source>
</evidence>
<dbReference type="Gene3D" id="3.20.10.10">
    <property type="entry name" value="D-amino Acid Aminotransferase, subunit A, domain 2"/>
    <property type="match status" value="1"/>
</dbReference>
<comment type="pathway">
    <text evidence="7">Cofactor biosynthesis; tetrahydrofolate biosynthesis; 4-aminobenzoate from chorismate: step 2/2.</text>
</comment>
<comment type="subunit">
    <text evidence="3">Homodimer.</text>
</comment>
<accession>A0ABT2VLK8</accession>
<name>A0ABT2VLK8_9ALTE</name>
<comment type="catalytic activity">
    <reaction evidence="9">
        <text>4-amino-4-deoxychorismate = 4-aminobenzoate + pyruvate + H(+)</text>
        <dbReference type="Rhea" id="RHEA:16201"/>
        <dbReference type="ChEBI" id="CHEBI:15361"/>
        <dbReference type="ChEBI" id="CHEBI:15378"/>
        <dbReference type="ChEBI" id="CHEBI:17836"/>
        <dbReference type="ChEBI" id="CHEBI:58406"/>
        <dbReference type="EC" id="4.1.3.38"/>
    </reaction>
</comment>
<gene>
    <name evidence="11" type="primary">pabC</name>
    <name evidence="11" type="ORF">OCL06_05075</name>
</gene>
<protein>
    <recommendedName>
        <fullName evidence="8 10">Aminodeoxychorismate lyase</fullName>
        <ecNumber evidence="8 10">4.1.3.38</ecNumber>
    </recommendedName>
</protein>
<evidence type="ECO:0000256" key="1">
    <source>
        <dbReference type="ARBA" id="ARBA00001933"/>
    </source>
</evidence>
<dbReference type="InterPro" id="IPR043131">
    <property type="entry name" value="BCAT-like_N"/>
</dbReference>
<dbReference type="InterPro" id="IPR043132">
    <property type="entry name" value="BCAT-like_C"/>
</dbReference>
<evidence type="ECO:0000256" key="9">
    <source>
        <dbReference type="ARBA" id="ARBA00049529"/>
    </source>
</evidence>
<dbReference type="RefSeq" id="WP_262993110.1">
    <property type="nucleotide sequence ID" value="NZ_JAOTJC010000006.1"/>
</dbReference>
<dbReference type="InterPro" id="IPR001544">
    <property type="entry name" value="Aminotrans_IV"/>
</dbReference>
<evidence type="ECO:0000256" key="6">
    <source>
        <dbReference type="ARBA" id="ARBA00023239"/>
    </source>
</evidence>
<dbReference type="NCBIfam" id="TIGR03461">
    <property type="entry name" value="pabC_Proteo"/>
    <property type="match status" value="1"/>
</dbReference>
<dbReference type="SUPFAM" id="SSF56752">
    <property type="entry name" value="D-aminoacid aminotransferase-like PLP-dependent enzymes"/>
    <property type="match status" value="1"/>
</dbReference>
<dbReference type="InterPro" id="IPR050571">
    <property type="entry name" value="Class-IV_PLP-Dep_Aminotrnsfr"/>
</dbReference>
<reference evidence="12" key="1">
    <citation type="submission" date="2023-07" db="EMBL/GenBank/DDBJ databases">
        <title>Study on multiphase classification of strain Alteromonas salexigens isolated from the Yellow Sea.</title>
        <authorList>
            <person name="Sun L."/>
        </authorList>
    </citation>
    <scope>NUCLEOTIDE SEQUENCE [LARGE SCALE GENOMIC DNA]</scope>
    <source>
        <strain evidence="12">ASW11-19</strain>
    </source>
</reference>
<dbReference type="PANTHER" id="PTHR42743">
    <property type="entry name" value="AMINO-ACID AMINOTRANSFERASE"/>
    <property type="match status" value="1"/>
</dbReference>
<proteinExistence type="inferred from homology"/>
<evidence type="ECO:0000256" key="4">
    <source>
        <dbReference type="ARBA" id="ARBA00022898"/>
    </source>
</evidence>
<evidence type="ECO:0000313" key="11">
    <source>
        <dbReference type="EMBL" id="MCU7553965.1"/>
    </source>
</evidence>
<evidence type="ECO:0000256" key="10">
    <source>
        <dbReference type="NCBIfam" id="TIGR03461"/>
    </source>
</evidence>
<dbReference type="EMBL" id="JAOTJC010000006">
    <property type="protein sequence ID" value="MCU7553965.1"/>
    <property type="molecule type" value="Genomic_DNA"/>
</dbReference>
<dbReference type="InterPro" id="IPR017824">
    <property type="entry name" value="Aminodeoxychorismate_lyase_IV"/>
</dbReference>
<dbReference type="GO" id="GO:0008696">
    <property type="term" value="F:4-amino-4-deoxychorismate lyase activity"/>
    <property type="evidence" value="ECO:0007669"/>
    <property type="project" value="UniProtKB-EC"/>
</dbReference>
<dbReference type="Pfam" id="PF01063">
    <property type="entry name" value="Aminotran_4"/>
    <property type="match status" value="1"/>
</dbReference>
<dbReference type="InterPro" id="IPR036038">
    <property type="entry name" value="Aminotransferase-like"/>
</dbReference>
<dbReference type="NCBIfam" id="NF004761">
    <property type="entry name" value="PRK06092.1"/>
    <property type="match status" value="1"/>
</dbReference>
<evidence type="ECO:0000256" key="3">
    <source>
        <dbReference type="ARBA" id="ARBA00011738"/>
    </source>
</evidence>
<evidence type="ECO:0000313" key="12">
    <source>
        <dbReference type="Proteomes" id="UP001209257"/>
    </source>
</evidence>
<dbReference type="Proteomes" id="UP001209257">
    <property type="component" value="Unassembled WGS sequence"/>
</dbReference>
<dbReference type="PANTHER" id="PTHR42743:SF2">
    <property type="entry name" value="AMINODEOXYCHORISMATE LYASE"/>
    <property type="match status" value="1"/>
</dbReference>
<evidence type="ECO:0000256" key="2">
    <source>
        <dbReference type="ARBA" id="ARBA00009320"/>
    </source>
</evidence>
<keyword evidence="4" id="KW-0663">Pyridoxal phosphate</keyword>
<evidence type="ECO:0000256" key="5">
    <source>
        <dbReference type="ARBA" id="ARBA00022909"/>
    </source>
</evidence>
<organism evidence="11 12">
    <name type="scientific">Alteromonas salexigens</name>
    <dbReference type="NCBI Taxonomy" id="2982530"/>
    <lineage>
        <taxon>Bacteria</taxon>
        <taxon>Pseudomonadati</taxon>
        <taxon>Pseudomonadota</taxon>
        <taxon>Gammaproteobacteria</taxon>
        <taxon>Alteromonadales</taxon>
        <taxon>Alteromonadaceae</taxon>
        <taxon>Alteromonas/Salinimonas group</taxon>
        <taxon>Alteromonas</taxon>
    </lineage>
</organism>
<sequence length="269" mass="29675">MFSANNRAANYGDGVFTTMQVENGRIALFAYHCKRVIADAERLKIPLDRDFLARQIAEQANMLQQGVLKLLVSAGEGGRGYNRPQDVRPTLHFTSSELPAVYDQQRQQGTSVIITELQLGRQPALAGIKHLNRLEQVLVKQEVNAAGADDAIVCDCHGNIIEASAANLFWLHNDSWFTPDLSACGVSGVMRAFLLDWFQAQGVSVEVGDYQPEVLENARAIFTCNALMPILPIRSLRGNHATHQFDLAPVKALFHAIQPAYKEAYASVN</sequence>
<comment type="cofactor">
    <cofactor evidence="1">
        <name>pyridoxal 5'-phosphate</name>
        <dbReference type="ChEBI" id="CHEBI:597326"/>
    </cofactor>
</comment>
<comment type="similarity">
    <text evidence="2">Belongs to the class-IV pyridoxal-phosphate-dependent aminotransferase family.</text>
</comment>
<evidence type="ECO:0000256" key="7">
    <source>
        <dbReference type="ARBA" id="ARBA00035633"/>
    </source>
</evidence>
<keyword evidence="5" id="KW-0289">Folate biosynthesis</keyword>
<dbReference type="EC" id="4.1.3.38" evidence="8 10"/>
<comment type="caution">
    <text evidence="11">The sequence shown here is derived from an EMBL/GenBank/DDBJ whole genome shotgun (WGS) entry which is preliminary data.</text>
</comment>
<dbReference type="Gene3D" id="3.30.470.10">
    <property type="match status" value="1"/>
</dbReference>
<keyword evidence="12" id="KW-1185">Reference proteome</keyword>